<dbReference type="GO" id="GO:0004567">
    <property type="term" value="F:beta-mannosidase activity"/>
    <property type="evidence" value="ECO:0007669"/>
    <property type="project" value="UniProtKB-EC"/>
</dbReference>
<dbReference type="RefSeq" id="WP_111257212.1">
    <property type="nucleotide sequence ID" value="NZ_POTW01000075.1"/>
</dbReference>
<dbReference type="InterPro" id="IPR054593">
    <property type="entry name" value="Beta-mannosidase-like_N2"/>
</dbReference>
<dbReference type="InterPro" id="IPR013783">
    <property type="entry name" value="Ig-like_fold"/>
</dbReference>
<evidence type="ECO:0000259" key="7">
    <source>
        <dbReference type="Pfam" id="PF22666"/>
    </source>
</evidence>
<dbReference type="PANTHER" id="PTHR43730:SF1">
    <property type="entry name" value="BETA-MANNOSIDASE"/>
    <property type="match status" value="1"/>
</dbReference>
<reference evidence="8 9" key="1">
    <citation type="submission" date="2018-01" db="EMBL/GenBank/DDBJ databases">
        <title>Draft genome sequence of Jiangella sp. GTF31.</title>
        <authorList>
            <person name="Sahin N."/>
            <person name="Ay H."/>
            <person name="Saygin H."/>
        </authorList>
    </citation>
    <scope>NUCLEOTIDE SEQUENCE [LARGE SCALE GENOMIC DNA]</scope>
    <source>
        <strain evidence="8 9">GTF31</strain>
    </source>
</reference>
<evidence type="ECO:0000313" key="8">
    <source>
        <dbReference type="EMBL" id="PZF80804.1"/>
    </source>
</evidence>
<sequence length="818" mass="89556">MTTRIPLTEGWTVEGRGRRVPAAVLAAGAVPATVPGTVHTDLLAAGLIDDPYVDDNELRQAWIGGADWTYRCRPVWRHDGSDRQELAFDGLDTVAAVVLNGTTVGATRNMHRRYRFDVTGLLREGGNDLVVAFSSPVREADAASQALGQRPHANHHPYNAIRKMACGFGWDWGPDTATSGIWRPARIETWAGARIREARVVATVVDAVPAVSVGVEIDRSTEVPLVARVRVRGREASAVIPADATSAVLRLDVPGADLWWPRGHGSPTTHELTVELSTGGRLLDRGTHRIGFRTVEVHTEPDGDGVGFELRVNGGRVLVRGANWIPDDAFPHRVTPGRYAHRLDHAEFAGVNLLRVWGGGIHESDDFYDECDRRGILVWQDFLLACAAYAEEEPLWSEVEAESREAVIRLARHPSLAILNGNNENLWGRQDWGWGAVLDGRSWGARYYYELFPAIVAELAPHVAYLPGSPYSPEPGDPQNDPATATTHLWDVWNEKDYPRYRDHRPRFVAEFGWQGPPTWTTLTEAVSDDPLTPESPGMIAHQKAVRGHDKLTAGLVAHLPLPSDMGDWHWAMSLNQAVAVRTGIEWFRSLTPLCTGSIVWQLNDCWPVTSWAAVDGAGRAKPLLFALRQAHAERLLTIQPDDGRLVLALVNDTADPWAAEVIVERLTFAGELRARQVARPAVGARTGHRVVLDDAVAVAESRGHELIRARSGDTTAHWFFAEYRDCGLEPAALTVTATRSAAGWTVDVTAGALVRDLTLLIDRVDPSASVDDGLVTLLPGQSTRFTVIGAVDATLADFRAPAVLRSANDLVANRRRA</sequence>
<keyword evidence="9" id="KW-1185">Reference proteome</keyword>
<dbReference type="SUPFAM" id="SSF49785">
    <property type="entry name" value="Galactose-binding domain-like"/>
    <property type="match status" value="1"/>
</dbReference>
<dbReference type="Gene3D" id="3.20.20.80">
    <property type="entry name" value="Glycosidases"/>
    <property type="match status" value="1"/>
</dbReference>
<evidence type="ECO:0000259" key="6">
    <source>
        <dbReference type="Pfam" id="PF00703"/>
    </source>
</evidence>
<dbReference type="Pfam" id="PF00703">
    <property type="entry name" value="Glyco_hydro_2"/>
    <property type="match status" value="1"/>
</dbReference>
<name>A0A2W2BKD9_9ACTN</name>
<dbReference type="AlphaFoldDB" id="A0A2W2BKD9"/>
<evidence type="ECO:0000256" key="2">
    <source>
        <dbReference type="ARBA" id="ARBA00007401"/>
    </source>
</evidence>
<comment type="catalytic activity">
    <reaction evidence="1">
        <text>Hydrolysis of terminal, non-reducing beta-D-mannose residues in beta-D-mannosides.</text>
        <dbReference type="EC" id="3.2.1.25"/>
    </reaction>
</comment>
<dbReference type="SUPFAM" id="SSF49303">
    <property type="entry name" value="beta-Galactosidase/glucuronidase domain"/>
    <property type="match status" value="1"/>
</dbReference>
<dbReference type="Gene3D" id="2.60.40.10">
    <property type="entry name" value="Immunoglobulins"/>
    <property type="match status" value="1"/>
</dbReference>
<dbReference type="InterPro" id="IPR017853">
    <property type="entry name" value="GH"/>
</dbReference>
<dbReference type="GO" id="GO:0005975">
    <property type="term" value="P:carbohydrate metabolic process"/>
    <property type="evidence" value="ECO:0007669"/>
    <property type="project" value="InterPro"/>
</dbReference>
<gene>
    <name evidence="8" type="ORF">C1I92_24230</name>
</gene>
<dbReference type="InterPro" id="IPR050887">
    <property type="entry name" value="Beta-mannosidase_GH2"/>
</dbReference>
<evidence type="ECO:0000256" key="1">
    <source>
        <dbReference type="ARBA" id="ARBA00000829"/>
    </source>
</evidence>
<dbReference type="PANTHER" id="PTHR43730">
    <property type="entry name" value="BETA-MANNOSIDASE"/>
    <property type="match status" value="1"/>
</dbReference>
<evidence type="ECO:0000256" key="5">
    <source>
        <dbReference type="ARBA" id="ARBA00023295"/>
    </source>
</evidence>
<accession>A0A2W2BKD9</accession>
<dbReference type="InterPro" id="IPR036156">
    <property type="entry name" value="Beta-gal/glucu_dom_sf"/>
</dbReference>
<dbReference type="InterPro" id="IPR006102">
    <property type="entry name" value="Ig-like_GH2"/>
</dbReference>
<keyword evidence="5" id="KW-0326">Glycosidase</keyword>
<dbReference type="Gene3D" id="2.60.120.260">
    <property type="entry name" value="Galactose-binding domain-like"/>
    <property type="match status" value="1"/>
</dbReference>
<dbReference type="SUPFAM" id="SSF51445">
    <property type="entry name" value="(Trans)glycosidases"/>
    <property type="match status" value="1"/>
</dbReference>
<dbReference type="GO" id="GO:0006516">
    <property type="term" value="P:glycoprotein catabolic process"/>
    <property type="evidence" value="ECO:0007669"/>
    <property type="project" value="TreeGrafter"/>
</dbReference>
<dbReference type="EC" id="3.2.1.25" evidence="3"/>
<evidence type="ECO:0000256" key="4">
    <source>
        <dbReference type="ARBA" id="ARBA00022801"/>
    </source>
</evidence>
<proteinExistence type="inferred from homology"/>
<protein>
    <recommendedName>
        <fullName evidence="3">beta-mannosidase</fullName>
        <ecNumber evidence="3">3.2.1.25</ecNumber>
    </recommendedName>
</protein>
<keyword evidence="4" id="KW-0378">Hydrolase</keyword>
<evidence type="ECO:0000313" key="9">
    <source>
        <dbReference type="Proteomes" id="UP000248764"/>
    </source>
</evidence>
<organism evidence="8 9">
    <name type="scientific">Jiangella anatolica</name>
    <dbReference type="NCBI Taxonomy" id="2670374"/>
    <lineage>
        <taxon>Bacteria</taxon>
        <taxon>Bacillati</taxon>
        <taxon>Actinomycetota</taxon>
        <taxon>Actinomycetes</taxon>
        <taxon>Jiangellales</taxon>
        <taxon>Jiangellaceae</taxon>
        <taxon>Jiangella</taxon>
    </lineage>
</organism>
<evidence type="ECO:0000256" key="3">
    <source>
        <dbReference type="ARBA" id="ARBA00012754"/>
    </source>
</evidence>
<comment type="similarity">
    <text evidence="2">Belongs to the glycosyl hydrolase 2 family.</text>
</comment>
<dbReference type="Pfam" id="PF22666">
    <property type="entry name" value="Glyco_hydro_2_N2"/>
    <property type="match status" value="1"/>
</dbReference>
<comment type="caution">
    <text evidence="8">The sequence shown here is derived from an EMBL/GenBank/DDBJ whole genome shotgun (WGS) entry which is preliminary data.</text>
</comment>
<feature type="domain" description="Glycoside hydrolase family 2 immunoglobulin-like beta-sandwich" evidence="6">
    <location>
        <begin position="195"/>
        <end position="293"/>
    </location>
</feature>
<dbReference type="EMBL" id="POTW01000075">
    <property type="protein sequence ID" value="PZF80804.1"/>
    <property type="molecule type" value="Genomic_DNA"/>
</dbReference>
<dbReference type="InterPro" id="IPR008979">
    <property type="entry name" value="Galactose-bd-like_sf"/>
</dbReference>
<dbReference type="FunFam" id="3.20.20.80:FF:000050">
    <property type="entry name" value="Beta-mannosidase B"/>
    <property type="match status" value="1"/>
</dbReference>
<feature type="domain" description="Beta-mannosidase-like galactose-binding" evidence="7">
    <location>
        <begin position="29"/>
        <end position="183"/>
    </location>
</feature>
<dbReference type="Proteomes" id="UP000248764">
    <property type="component" value="Unassembled WGS sequence"/>
</dbReference>